<organism evidence="1 2">
    <name type="scientific">Parabacteroides distasonis</name>
    <dbReference type="NCBI Taxonomy" id="823"/>
    <lineage>
        <taxon>Bacteria</taxon>
        <taxon>Pseudomonadati</taxon>
        <taxon>Bacteroidota</taxon>
        <taxon>Bacteroidia</taxon>
        <taxon>Bacteroidales</taxon>
        <taxon>Tannerellaceae</taxon>
        <taxon>Parabacteroides</taxon>
    </lineage>
</organism>
<accession>A0A173UG38</accession>
<gene>
    <name evidence="1" type="ORF">ERS852429_02084</name>
</gene>
<reference evidence="1 2" key="1">
    <citation type="submission" date="2015-09" db="EMBL/GenBank/DDBJ databases">
        <authorList>
            <consortium name="Pathogen Informatics"/>
        </authorList>
    </citation>
    <scope>NUCLEOTIDE SEQUENCE [LARGE SCALE GENOMIC DNA]</scope>
    <source>
        <strain evidence="1 2">2789STDY5608872</strain>
    </source>
</reference>
<protein>
    <submittedName>
        <fullName evidence="1">Uncharacterized protein</fullName>
    </submittedName>
</protein>
<evidence type="ECO:0000313" key="2">
    <source>
        <dbReference type="Proteomes" id="UP000095591"/>
    </source>
</evidence>
<proteinExistence type="predicted"/>
<name>A0A173UG38_PARDI</name>
<sequence>MRYMNLLNDLTIDCKNNGGCYRVKDQLKKVKYLLK</sequence>
<evidence type="ECO:0000313" key="1">
    <source>
        <dbReference type="EMBL" id="CUN13055.1"/>
    </source>
</evidence>
<dbReference type="AlphaFoldDB" id="A0A173UG38"/>
<dbReference type="Proteomes" id="UP000095591">
    <property type="component" value="Unassembled WGS sequence"/>
</dbReference>
<dbReference type="EMBL" id="CYXP01000004">
    <property type="protein sequence ID" value="CUN13055.1"/>
    <property type="molecule type" value="Genomic_DNA"/>
</dbReference>